<evidence type="ECO:0000256" key="7">
    <source>
        <dbReference type="ARBA" id="ARBA00023209"/>
    </source>
</evidence>
<reference evidence="11" key="1">
    <citation type="submission" date="2018-06" db="EMBL/GenBank/DDBJ databases">
        <authorList>
            <person name="Zhirakovskaya E."/>
        </authorList>
    </citation>
    <scope>NUCLEOTIDE SEQUENCE</scope>
</reference>
<dbReference type="PANTHER" id="PTHR30100">
    <property type="entry name" value="FATTY ACID/PHOSPHOLIPID SYNTHESIS PROTEIN PLSX"/>
    <property type="match status" value="1"/>
</dbReference>
<gene>
    <name evidence="11" type="ORF">MNBD_GAMMA09-2220</name>
</gene>
<keyword evidence="4" id="KW-0444">Lipid biosynthesis</keyword>
<dbReference type="PANTHER" id="PTHR30100:SF1">
    <property type="entry name" value="PHOSPHATE ACYLTRANSFERASE"/>
    <property type="match status" value="1"/>
</dbReference>
<sequence length="344" mass="36842">MPETPIIAIDAMGGDFGPEVTVAAAAKFLKNNNVNIILVGLEDRLNSEFKKLNLKASDRLSIQHASELVAMDESPSQALRKKKDSSMRVAINLVHEGKAHAAVSAGNTGALMATAKFVLKTLPGIDRPAIMTTLPNTKAHTHMLDLGANVDSSADHLFQFAVMGAVTASAVDNIENPRVGLLNVGSESMKGNAQVKAAEPLLQNSDLNYIGFVEGDDIYNGSVDVVVCDGFVGNVSLKSAEGVAKMITQFMREEFARNLLTKLIAVIAMPVLKSFKKRVDHRRYNGASLLGLKEIVIKSHGGADVYGFSRAIEVAKLEVEKSVPQNIASHLDALLDQSEPEKTA</sequence>
<keyword evidence="7" id="KW-0594">Phospholipid biosynthesis</keyword>
<keyword evidence="3" id="KW-0963">Cytoplasm</keyword>
<dbReference type="NCBIfam" id="TIGR00182">
    <property type="entry name" value="plsX"/>
    <property type="match status" value="1"/>
</dbReference>
<comment type="subcellular location">
    <subcellularLocation>
        <location evidence="2">Cytoplasm</location>
    </subcellularLocation>
</comment>
<dbReference type="SUPFAM" id="SSF53659">
    <property type="entry name" value="Isocitrate/Isopropylmalate dehydrogenase-like"/>
    <property type="match status" value="1"/>
</dbReference>
<dbReference type="AlphaFoldDB" id="A0A3B0Y5B4"/>
<evidence type="ECO:0000256" key="2">
    <source>
        <dbReference type="ARBA" id="ARBA00004496"/>
    </source>
</evidence>
<evidence type="ECO:0000256" key="8">
    <source>
        <dbReference type="ARBA" id="ARBA00023264"/>
    </source>
</evidence>
<dbReference type="Gene3D" id="3.40.718.10">
    <property type="entry name" value="Isopropylmalate Dehydrogenase"/>
    <property type="match status" value="1"/>
</dbReference>
<evidence type="ECO:0000256" key="4">
    <source>
        <dbReference type="ARBA" id="ARBA00022516"/>
    </source>
</evidence>
<proteinExistence type="inferred from homology"/>
<organism evidence="11">
    <name type="scientific">hydrothermal vent metagenome</name>
    <dbReference type="NCBI Taxonomy" id="652676"/>
    <lineage>
        <taxon>unclassified sequences</taxon>
        <taxon>metagenomes</taxon>
        <taxon>ecological metagenomes</taxon>
    </lineage>
</organism>
<dbReference type="GO" id="GO:0006633">
    <property type="term" value="P:fatty acid biosynthetic process"/>
    <property type="evidence" value="ECO:0007669"/>
    <property type="project" value="InterPro"/>
</dbReference>
<keyword evidence="6" id="KW-0443">Lipid metabolism</keyword>
<protein>
    <recommendedName>
        <fullName evidence="9">phosphate acyltransferase</fullName>
        <ecNumber evidence="9">2.3.1.274</ecNumber>
    </recommendedName>
</protein>
<evidence type="ECO:0000256" key="6">
    <source>
        <dbReference type="ARBA" id="ARBA00023098"/>
    </source>
</evidence>
<dbReference type="EMBL" id="UOFI01000199">
    <property type="protein sequence ID" value="VAW70552.1"/>
    <property type="molecule type" value="Genomic_DNA"/>
</dbReference>
<keyword evidence="11" id="KW-0012">Acyltransferase</keyword>
<name>A0A3B0Y5B4_9ZZZZ</name>
<evidence type="ECO:0000256" key="1">
    <source>
        <dbReference type="ARBA" id="ARBA00001232"/>
    </source>
</evidence>
<evidence type="ECO:0000313" key="11">
    <source>
        <dbReference type="EMBL" id="VAW70552.1"/>
    </source>
</evidence>
<dbReference type="InterPro" id="IPR003664">
    <property type="entry name" value="FA_synthesis"/>
</dbReference>
<dbReference type="GO" id="GO:0005737">
    <property type="term" value="C:cytoplasm"/>
    <property type="evidence" value="ECO:0007669"/>
    <property type="project" value="UniProtKB-SubCell"/>
</dbReference>
<dbReference type="EC" id="2.3.1.274" evidence="9"/>
<evidence type="ECO:0000256" key="9">
    <source>
        <dbReference type="ARBA" id="ARBA00024069"/>
    </source>
</evidence>
<dbReference type="GO" id="GO:0043811">
    <property type="term" value="F:phosphate:acyl-[acyl carrier protein] acyltransferase activity"/>
    <property type="evidence" value="ECO:0007669"/>
    <property type="project" value="UniProtKB-EC"/>
</dbReference>
<keyword evidence="5 11" id="KW-0808">Transferase</keyword>
<evidence type="ECO:0000256" key="10">
    <source>
        <dbReference type="ARBA" id="ARBA00046608"/>
    </source>
</evidence>
<dbReference type="InterPro" id="IPR012281">
    <property type="entry name" value="Phospholipid_synth_PlsX-like"/>
</dbReference>
<evidence type="ECO:0000256" key="3">
    <source>
        <dbReference type="ARBA" id="ARBA00022490"/>
    </source>
</evidence>
<dbReference type="Pfam" id="PF02504">
    <property type="entry name" value="FA_synthesis"/>
    <property type="match status" value="1"/>
</dbReference>
<evidence type="ECO:0000256" key="5">
    <source>
        <dbReference type="ARBA" id="ARBA00022679"/>
    </source>
</evidence>
<dbReference type="HAMAP" id="MF_00019">
    <property type="entry name" value="PlsX"/>
    <property type="match status" value="1"/>
</dbReference>
<keyword evidence="8" id="KW-1208">Phospholipid metabolism</keyword>
<comment type="catalytic activity">
    <reaction evidence="1">
        <text>a fatty acyl-[ACP] + phosphate = an acyl phosphate + holo-[ACP]</text>
        <dbReference type="Rhea" id="RHEA:42292"/>
        <dbReference type="Rhea" id="RHEA-COMP:9685"/>
        <dbReference type="Rhea" id="RHEA-COMP:14125"/>
        <dbReference type="ChEBI" id="CHEBI:43474"/>
        <dbReference type="ChEBI" id="CHEBI:59918"/>
        <dbReference type="ChEBI" id="CHEBI:64479"/>
        <dbReference type="ChEBI" id="CHEBI:138651"/>
        <dbReference type="EC" id="2.3.1.274"/>
    </reaction>
</comment>
<comment type="subunit">
    <text evidence="10">Homodimer. Probably interacts with PlsY.</text>
</comment>
<dbReference type="GO" id="GO:0008654">
    <property type="term" value="P:phospholipid biosynthetic process"/>
    <property type="evidence" value="ECO:0007669"/>
    <property type="project" value="UniProtKB-KW"/>
</dbReference>
<accession>A0A3B0Y5B4</accession>
<dbReference type="PIRSF" id="PIRSF002465">
    <property type="entry name" value="Phsphlp_syn_PlsX"/>
    <property type="match status" value="1"/>
</dbReference>